<dbReference type="EMBL" id="AMCV02000006">
    <property type="protein sequence ID" value="TDZ23152.1"/>
    <property type="molecule type" value="Genomic_DNA"/>
</dbReference>
<protein>
    <submittedName>
        <fullName evidence="2">Uncharacterized protein</fullName>
    </submittedName>
</protein>
<comment type="caution">
    <text evidence="2">The sequence shown here is derived from an EMBL/GenBank/DDBJ whole genome shotgun (WGS) entry which is preliminary data.</text>
</comment>
<dbReference type="AlphaFoldDB" id="A0A484FZ48"/>
<proteinExistence type="predicted"/>
<name>A0A484FZ48_COLOR</name>
<sequence length="69" mass="8021">MKDGNKGQAELAGHRLALLDRPIFLSRAHIYTHAGKHRKQHRQHRQHRIAAPYSTSQHSTEQQAEVQKY</sequence>
<gene>
    <name evidence="2" type="ORF">Cob_v003801</name>
</gene>
<feature type="compositionally biased region" description="Basic residues" evidence="1">
    <location>
        <begin position="34"/>
        <end position="48"/>
    </location>
</feature>
<feature type="region of interest" description="Disordered" evidence="1">
    <location>
        <begin position="32"/>
        <end position="69"/>
    </location>
</feature>
<evidence type="ECO:0000313" key="3">
    <source>
        <dbReference type="Proteomes" id="UP000014480"/>
    </source>
</evidence>
<dbReference type="Proteomes" id="UP000014480">
    <property type="component" value="Unassembled WGS sequence"/>
</dbReference>
<evidence type="ECO:0000256" key="1">
    <source>
        <dbReference type="SAM" id="MobiDB-lite"/>
    </source>
</evidence>
<organism evidence="2 3">
    <name type="scientific">Colletotrichum orbiculare (strain 104-T / ATCC 96160 / CBS 514.97 / LARS 414 / MAFF 240422)</name>
    <name type="common">Cucumber anthracnose fungus</name>
    <name type="synonym">Colletotrichum lagenarium</name>
    <dbReference type="NCBI Taxonomy" id="1213857"/>
    <lineage>
        <taxon>Eukaryota</taxon>
        <taxon>Fungi</taxon>
        <taxon>Dikarya</taxon>
        <taxon>Ascomycota</taxon>
        <taxon>Pezizomycotina</taxon>
        <taxon>Sordariomycetes</taxon>
        <taxon>Hypocreomycetidae</taxon>
        <taxon>Glomerellales</taxon>
        <taxon>Glomerellaceae</taxon>
        <taxon>Colletotrichum</taxon>
        <taxon>Colletotrichum orbiculare species complex</taxon>
    </lineage>
</organism>
<keyword evidence="3" id="KW-1185">Reference proteome</keyword>
<feature type="compositionally biased region" description="Polar residues" evidence="1">
    <location>
        <begin position="53"/>
        <end position="69"/>
    </location>
</feature>
<accession>A0A484FZ48</accession>
<evidence type="ECO:0000313" key="2">
    <source>
        <dbReference type="EMBL" id="TDZ23152.1"/>
    </source>
</evidence>
<reference evidence="3" key="1">
    <citation type="journal article" date="2013" name="New Phytol.">
        <title>Comparative genomic and transcriptomic analyses reveal the hemibiotrophic stage shift of Colletotrichum fungi.</title>
        <authorList>
            <person name="Gan P."/>
            <person name="Ikeda K."/>
            <person name="Irieda H."/>
            <person name="Narusaka M."/>
            <person name="O'Connell R.J."/>
            <person name="Narusaka Y."/>
            <person name="Takano Y."/>
            <person name="Kubo Y."/>
            <person name="Shirasu K."/>
        </authorList>
    </citation>
    <scope>NUCLEOTIDE SEQUENCE [LARGE SCALE GENOMIC DNA]</scope>
    <source>
        <strain evidence="3">104-T / ATCC 96160 / CBS 514.97 / LARS 414 / MAFF 240422</strain>
    </source>
</reference>
<reference evidence="3" key="2">
    <citation type="journal article" date="2019" name="Mol. Plant Microbe Interact.">
        <title>Genome sequence resources for four phytopathogenic fungi from the Colletotrichum orbiculare species complex.</title>
        <authorList>
            <person name="Gan P."/>
            <person name="Tsushima A."/>
            <person name="Narusaka M."/>
            <person name="Narusaka Y."/>
            <person name="Takano Y."/>
            <person name="Kubo Y."/>
            <person name="Shirasu K."/>
        </authorList>
    </citation>
    <scope>GENOME REANNOTATION</scope>
    <source>
        <strain evidence="3">104-T / ATCC 96160 / CBS 514.97 / LARS 414 / MAFF 240422</strain>
    </source>
</reference>